<name>A0A1V4A1U2_9ACTN</name>
<dbReference type="EMBL" id="MVFC01000032">
    <property type="protein sequence ID" value="OON73235.1"/>
    <property type="molecule type" value="Genomic_DNA"/>
</dbReference>
<gene>
    <name evidence="1" type="ORF">B1H18_27345</name>
</gene>
<protein>
    <submittedName>
        <fullName evidence="1">Uncharacterized protein</fullName>
    </submittedName>
</protein>
<evidence type="ECO:0000313" key="1">
    <source>
        <dbReference type="EMBL" id="OON73235.1"/>
    </source>
</evidence>
<accession>A0A1V4A1U2</accession>
<keyword evidence="2" id="KW-1185">Reference proteome</keyword>
<reference evidence="1 2" key="1">
    <citation type="submission" date="2017-02" db="EMBL/GenBank/DDBJ databases">
        <title>Draft Genome Sequence of Streptomyces tsukubaensis F601, a Producer of the immunosuppressant tacrolimus FK506.</title>
        <authorList>
            <person name="Zong G."/>
            <person name="Zhong C."/>
            <person name="Fu J."/>
            <person name="Qin R."/>
            <person name="Cao G."/>
        </authorList>
    </citation>
    <scope>NUCLEOTIDE SEQUENCE [LARGE SCALE GENOMIC DNA]</scope>
    <source>
        <strain evidence="1 2">F601</strain>
    </source>
</reference>
<evidence type="ECO:0000313" key="2">
    <source>
        <dbReference type="Proteomes" id="UP000190539"/>
    </source>
</evidence>
<dbReference type="AlphaFoldDB" id="A0A1V4A1U2"/>
<comment type="caution">
    <text evidence="1">The sequence shown here is derived from an EMBL/GenBank/DDBJ whole genome shotgun (WGS) entry which is preliminary data.</text>
</comment>
<dbReference type="Proteomes" id="UP000190539">
    <property type="component" value="Unassembled WGS sequence"/>
</dbReference>
<sequence length="172" mass="18510">MQNGNHSRHAASAASVDVILICSAGAAGTTTADMRESDTMPNIETTPVIEFYGKKGEMDYKGEFTLTPGLHDFRNNSLPNDDTYSFSVKNPQPGYTITIYNSATGSEDESWASYKLTDPFPMDPTRRINVDAGYQVPIGQEIVPGVRANGHGAMAQLTGKVSSVRVAKDTTS</sequence>
<proteinExistence type="predicted"/>
<organism evidence="1 2">
    <name type="scientific">Streptomyces tsukubensis</name>
    <dbReference type="NCBI Taxonomy" id="83656"/>
    <lineage>
        <taxon>Bacteria</taxon>
        <taxon>Bacillati</taxon>
        <taxon>Actinomycetota</taxon>
        <taxon>Actinomycetes</taxon>
        <taxon>Kitasatosporales</taxon>
        <taxon>Streptomycetaceae</taxon>
        <taxon>Streptomyces</taxon>
    </lineage>
</organism>